<comment type="caution">
    <text evidence="2">The sequence shown here is derived from an EMBL/GenBank/DDBJ whole genome shotgun (WGS) entry which is preliminary data.</text>
</comment>
<feature type="region of interest" description="Disordered" evidence="1">
    <location>
        <begin position="69"/>
        <end position="104"/>
    </location>
</feature>
<organism evidence="2">
    <name type="scientific">Tanacetum cinerariifolium</name>
    <name type="common">Dalmatian daisy</name>
    <name type="synonym">Chrysanthemum cinerariifolium</name>
    <dbReference type="NCBI Taxonomy" id="118510"/>
    <lineage>
        <taxon>Eukaryota</taxon>
        <taxon>Viridiplantae</taxon>
        <taxon>Streptophyta</taxon>
        <taxon>Embryophyta</taxon>
        <taxon>Tracheophyta</taxon>
        <taxon>Spermatophyta</taxon>
        <taxon>Magnoliopsida</taxon>
        <taxon>eudicotyledons</taxon>
        <taxon>Gunneridae</taxon>
        <taxon>Pentapetalae</taxon>
        <taxon>asterids</taxon>
        <taxon>campanulids</taxon>
        <taxon>Asterales</taxon>
        <taxon>Asteraceae</taxon>
        <taxon>Asteroideae</taxon>
        <taxon>Anthemideae</taxon>
        <taxon>Anthemidinae</taxon>
        <taxon>Tanacetum</taxon>
    </lineage>
</organism>
<proteinExistence type="predicted"/>
<feature type="non-terminal residue" evidence="2">
    <location>
        <position position="1"/>
    </location>
</feature>
<gene>
    <name evidence="2" type="ORF">Tci_894906</name>
</gene>
<accession>A0A699UK90</accession>
<name>A0A699UK90_TANCI</name>
<sequence length="104" mass="11655">RINRGTGYDNHRAVNVGGARKNVGAQAKEAAYHKEKMLLYQELEAHYLYIAKIQEFSLNAAENSGLIIDTKPLQNVQNEDDNNNVFANDREHPDQPESVNDTSG</sequence>
<evidence type="ECO:0000313" key="2">
    <source>
        <dbReference type="EMBL" id="GFD22937.1"/>
    </source>
</evidence>
<dbReference type="AlphaFoldDB" id="A0A699UK90"/>
<evidence type="ECO:0000256" key="1">
    <source>
        <dbReference type="SAM" id="MobiDB-lite"/>
    </source>
</evidence>
<dbReference type="EMBL" id="BKCJ011341140">
    <property type="protein sequence ID" value="GFD22937.1"/>
    <property type="molecule type" value="Genomic_DNA"/>
</dbReference>
<reference evidence="2" key="1">
    <citation type="journal article" date="2019" name="Sci. Rep.">
        <title>Draft genome of Tanacetum cinerariifolium, the natural source of mosquito coil.</title>
        <authorList>
            <person name="Yamashiro T."/>
            <person name="Shiraishi A."/>
            <person name="Satake H."/>
            <person name="Nakayama K."/>
        </authorList>
    </citation>
    <scope>NUCLEOTIDE SEQUENCE</scope>
</reference>
<protein>
    <submittedName>
        <fullName evidence="2">Uncharacterized protein</fullName>
    </submittedName>
</protein>